<accession>A0A0C3CIP7</accession>
<name>A0A0C3CIP7_HEBCY</name>
<dbReference type="Proteomes" id="UP000053424">
    <property type="component" value="Unassembled WGS sequence"/>
</dbReference>
<evidence type="ECO:0000313" key="1">
    <source>
        <dbReference type="EMBL" id="KIM43511.1"/>
    </source>
</evidence>
<reference evidence="1 2" key="1">
    <citation type="submission" date="2014-04" db="EMBL/GenBank/DDBJ databases">
        <authorList>
            <consortium name="DOE Joint Genome Institute"/>
            <person name="Kuo A."/>
            <person name="Gay G."/>
            <person name="Dore J."/>
            <person name="Kohler A."/>
            <person name="Nagy L.G."/>
            <person name="Floudas D."/>
            <person name="Copeland A."/>
            <person name="Barry K.W."/>
            <person name="Cichocki N."/>
            <person name="Veneault-Fourrey C."/>
            <person name="LaButti K."/>
            <person name="Lindquist E.A."/>
            <person name="Lipzen A."/>
            <person name="Lundell T."/>
            <person name="Morin E."/>
            <person name="Murat C."/>
            <person name="Sun H."/>
            <person name="Tunlid A."/>
            <person name="Henrissat B."/>
            <person name="Grigoriev I.V."/>
            <person name="Hibbett D.S."/>
            <person name="Martin F."/>
            <person name="Nordberg H.P."/>
            <person name="Cantor M.N."/>
            <person name="Hua S.X."/>
        </authorList>
    </citation>
    <scope>NUCLEOTIDE SEQUENCE [LARGE SCALE GENOMIC DNA]</scope>
    <source>
        <strain evidence="2">h7</strain>
    </source>
</reference>
<gene>
    <name evidence="1" type="ORF">M413DRAFT_382575</name>
</gene>
<organism evidence="1 2">
    <name type="scientific">Hebeloma cylindrosporum</name>
    <dbReference type="NCBI Taxonomy" id="76867"/>
    <lineage>
        <taxon>Eukaryota</taxon>
        <taxon>Fungi</taxon>
        <taxon>Dikarya</taxon>
        <taxon>Basidiomycota</taxon>
        <taxon>Agaricomycotina</taxon>
        <taxon>Agaricomycetes</taxon>
        <taxon>Agaricomycetidae</taxon>
        <taxon>Agaricales</taxon>
        <taxon>Agaricineae</taxon>
        <taxon>Hymenogastraceae</taxon>
        <taxon>Hebeloma</taxon>
    </lineage>
</organism>
<keyword evidence="2" id="KW-1185">Reference proteome</keyword>
<protein>
    <submittedName>
        <fullName evidence="1">Uncharacterized protein</fullName>
    </submittedName>
</protein>
<dbReference type="EMBL" id="KN831775">
    <property type="protein sequence ID" value="KIM43511.1"/>
    <property type="molecule type" value="Genomic_DNA"/>
</dbReference>
<sequence>MDIEQKKKNTEWEEEKRNNSPELCYICLTPQRPSVPARPPGAAAATSRINATHPVGRVRGSSECILSPHVRLRRCRRLSCTPYGRVSYVVYRV</sequence>
<reference evidence="2" key="2">
    <citation type="submission" date="2015-01" db="EMBL/GenBank/DDBJ databases">
        <title>Evolutionary Origins and Diversification of the Mycorrhizal Mutualists.</title>
        <authorList>
            <consortium name="DOE Joint Genome Institute"/>
            <consortium name="Mycorrhizal Genomics Consortium"/>
            <person name="Kohler A."/>
            <person name="Kuo A."/>
            <person name="Nagy L.G."/>
            <person name="Floudas D."/>
            <person name="Copeland A."/>
            <person name="Barry K.W."/>
            <person name="Cichocki N."/>
            <person name="Veneault-Fourrey C."/>
            <person name="LaButti K."/>
            <person name="Lindquist E.A."/>
            <person name="Lipzen A."/>
            <person name="Lundell T."/>
            <person name="Morin E."/>
            <person name="Murat C."/>
            <person name="Riley R."/>
            <person name="Ohm R."/>
            <person name="Sun H."/>
            <person name="Tunlid A."/>
            <person name="Henrissat B."/>
            <person name="Grigoriev I.V."/>
            <person name="Hibbett D.S."/>
            <person name="Martin F."/>
        </authorList>
    </citation>
    <scope>NUCLEOTIDE SEQUENCE [LARGE SCALE GENOMIC DNA]</scope>
    <source>
        <strain evidence="2">h7</strain>
    </source>
</reference>
<evidence type="ECO:0000313" key="2">
    <source>
        <dbReference type="Proteomes" id="UP000053424"/>
    </source>
</evidence>
<dbReference type="HOGENOM" id="CLU_2399931_0_0_1"/>
<proteinExistence type="predicted"/>
<dbReference type="AlphaFoldDB" id="A0A0C3CIP7"/>